<proteinExistence type="predicted"/>
<accession>A0ABQ5NS46</accession>
<feature type="compositionally biased region" description="Gly residues" evidence="1">
    <location>
        <begin position="16"/>
        <end position="28"/>
    </location>
</feature>
<feature type="region of interest" description="Disordered" evidence="1">
    <location>
        <begin position="1"/>
        <end position="33"/>
    </location>
</feature>
<keyword evidence="4" id="KW-1185">Reference proteome</keyword>
<feature type="domain" description="Amine oxidase" evidence="2">
    <location>
        <begin position="43"/>
        <end position="441"/>
    </location>
</feature>
<name>A0ABQ5NS46_9ACTN</name>
<sequence>MHADEEREWTERPGRADGGGDGGPAGRGGGDRRPRVIVVGAGIAGMATGCYAQMNGMRSRIFEKHVLPGGCCTAWARDGYVFDYCIEWLIGTAPGNEAHTIWRELGALDGKSVTHFDMFNRVTDEDGRSVMFWNDPGRLEAHLLGISPADAPLIRSFCRDLRRFTDIELYPFLTAPALRSVRERAALLRTVLPSFRLFWRTAATPMHAFADRFTDPLLRRAFRNVFFQDPEGFPLLPYLFNMAAAHRRNAGFPQGGSLGLARSVEERYTALGGAVSYRSRVARILVERDRAIGIELADGRRYYADHVVAACDGHTTVRTLLGGRYTGPRIERLYGELLTERGTLFPAVVSVFAGVRGDLGADRAHSTTYLLSPGDAARLPGALQRSLVVQLRSHYSDGFAPPGHSVIHCTYFSDFAFWKELRTRDRKAYWALKRQVAAFVKEFLERQRPGIGERIEVLDVASPATTKRYTGNFDGSILAWKAFSEADDVAAALVGKDRMRLPGLAGFSMAGQWVGLGGLIRAASTGRFAVQYLCDEWGLPFTARESPAREPWHPGRLGRLPQLDRRDGRLGREVSGA</sequence>
<reference evidence="3 4" key="1">
    <citation type="submission" date="2022-10" db="EMBL/GenBank/DDBJ databases">
        <title>Draft genome sequence of Streptomyces sp. YSPA8.</title>
        <authorList>
            <person name="Moriuchi R."/>
            <person name="Dohra H."/>
            <person name="Yamamura H."/>
            <person name="Kodani S."/>
        </authorList>
    </citation>
    <scope>NUCLEOTIDE SEQUENCE [LARGE SCALE GENOMIC DNA]</scope>
    <source>
        <strain evidence="3 4">YSPA8</strain>
    </source>
</reference>
<dbReference type="PANTHER" id="PTHR46313:SF3">
    <property type="entry name" value="PROLYCOPENE ISOMERASE, CHLOROPLASTIC"/>
    <property type="match status" value="1"/>
</dbReference>
<dbReference type="PANTHER" id="PTHR46313">
    <property type="match status" value="1"/>
</dbReference>
<evidence type="ECO:0000256" key="1">
    <source>
        <dbReference type="SAM" id="MobiDB-lite"/>
    </source>
</evidence>
<dbReference type="InterPro" id="IPR045892">
    <property type="entry name" value="CrtISO-like"/>
</dbReference>
<gene>
    <name evidence="3" type="ORF">SYYSPA8_02875</name>
</gene>
<dbReference type="Proteomes" id="UP001291653">
    <property type="component" value="Unassembled WGS sequence"/>
</dbReference>
<organism evidence="3 4">
    <name type="scientific">Streptomyces yaizuensis</name>
    <dbReference type="NCBI Taxonomy" id="2989713"/>
    <lineage>
        <taxon>Bacteria</taxon>
        <taxon>Bacillati</taxon>
        <taxon>Actinomycetota</taxon>
        <taxon>Actinomycetes</taxon>
        <taxon>Kitasatosporales</taxon>
        <taxon>Streptomycetaceae</taxon>
        <taxon>Streptomyces</taxon>
    </lineage>
</organism>
<comment type="caution">
    <text evidence="3">The sequence shown here is derived from an EMBL/GenBank/DDBJ whole genome shotgun (WGS) entry which is preliminary data.</text>
</comment>
<dbReference type="Pfam" id="PF01593">
    <property type="entry name" value="Amino_oxidase"/>
    <property type="match status" value="1"/>
</dbReference>
<dbReference type="SUPFAM" id="SSF51905">
    <property type="entry name" value="FAD/NAD(P)-binding domain"/>
    <property type="match status" value="1"/>
</dbReference>
<evidence type="ECO:0000259" key="2">
    <source>
        <dbReference type="Pfam" id="PF01593"/>
    </source>
</evidence>
<dbReference type="Gene3D" id="3.50.50.60">
    <property type="entry name" value="FAD/NAD(P)-binding domain"/>
    <property type="match status" value="2"/>
</dbReference>
<dbReference type="RefSeq" id="WP_323445281.1">
    <property type="nucleotide sequence ID" value="NZ_BSBI01000001.1"/>
</dbReference>
<dbReference type="InterPro" id="IPR036188">
    <property type="entry name" value="FAD/NAD-bd_sf"/>
</dbReference>
<feature type="compositionally biased region" description="Basic and acidic residues" evidence="1">
    <location>
        <begin position="1"/>
        <end position="15"/>
    </location>
</feature>
<protein>
    <submittedName>
        <fullName evidence="3">NAD(P)/FAD-dependent oxidoreductase</fullName>
    </submittedName>
</protein>
<dbReference type="EMBL" id="BSBI01000001">
    <property type="protein sequence ID" value="GLF93194.1"/>
    <property type="molecule type" value="Genomic_DNA"/>
</dbReference>
<dbReference type="InterPro" id="IPR002937">
    <property type="entry name" value="Amino_oxidase"/>
</dbReference>
<evidence type="ECO:0000313" key="3">
    <source>
        <dbReference type="EMBL" id="GLF93194.1"/>
    </source>
</evidence>
<evidence type="ECO:0000313" key="4">
    <source>
        <dbReference type="Proteomes" id="UP001291653"/>
    </source>
</evidence>